<evidence type="ECO:0000259" key="1">
    <source>
        <dbReference type="Pfam" id="PF12804"/>
    </source>
</evidence>
<name>A0A538T6U4_UNCEI</name>
<organism evidence="2 3">
    <name type="scientific">Eiseniibacteriota bacterium</name>
    <dbReference type="NCBI Taxonomy" id="2212470"/>
    <lineage>
        <taxon>Bacteria</taxon>
        <taxon>Candidatus Eiseniibacteriota</taxon>
    </lineage>
</organism>
<feature type="domain" description="MobA-like NTP transferase" evidence="1">
    <location>
        <begin position="6"/>
        <end position="166"/>
    </location>
</feature>
<dbReference type="GO" id="GO:0016779">
    <property type="term" value="F:nucleotidyltransferase activity"/>
    <property type="evidence" value="ECO:0007669"/>
    <property type="project" value="UniProtKB-ARBA"/>
</dbReference>
<comment type="caution">
    <text evidence="2">The sequence shown here is derived from an EMBL/GenBank/DDBJ whole genome shotgun (WGS) entry which is preliminary data.</text>
</comment>
<evidence type="ECO:0000313" key="2">
    <source>
        <dbReference type="EMBL" id="TMQ59362.1"/>
    </source>
</evidence>
<dbReference type="AlphaFoldDB" id="A0A538T6U4"/>
<dbReference type="InterPro" id="IPR025877">
    <property type="entry name" value="MobA-like_NTP_Trfase"/>
</dbReference>
<dbReference type="Proteomes" id="UP000316852">
    <property type="component" value="Unassembled WGS sequence"/>
</dbReference>
<sequence length="242" mass="26035">MASLQALILAGGEGSRLRADGVADPKPWVRIGARPYIATLIETLLTVGCESVSCLIRADEPRVLGELREDFPADRCFVHACHTPSSLHTLAIGLGVTPPGPVFCTMVDTVMRPPDWAYVHRSVESLLGEGADAVLAVTPYAEGDGALYVDRDPSGWVRALGETPFGTPIVTGGVYGLSPGVRALAACAVAEGRSRMRSFLRMLKERGLRVTTIEVEKIVDLDRASDLIAARDLLAQWENRRS</sequence>
<dbReference type="SUPFAM" id="SSF53448">
    <property type="entry name" value="Nucleotide-diphospho-sugar transferases"/>
    <property type="match status" value="1"/>
</dbReference>
<gene>
    <name evidence="2" type="ORF">E6K76_04650</name>
</gene>
<accession>A0A538T6U4</accession>
<evidence type="ECO:0000313" key="3">
    <source>
        <dbReference type="Proteomes" id="UP000316852"/>
    </source>
</evidence>
<dbReference type="Gene3D" id="3.90.550.10">
    <property type="entry name" value="Spore Coat Polysaccharide Biosynthesis Protein SpsA, Chain A"/>
    <property type="match status" value="1"/>
</dbReference>
<dbReference type="Pfam" id="PF12804">
    <property type="entry name" value="NTP_transf_3"/>
    <property type="match status" value="1"/>
</dbReference>
<proteinExistence type="predicted"/>
<reference evidence="2 3" key="1">
    <citation type="journal article" date="2019" name="Nat. Microbiol.">
        <title>Mediterranean grassland soil C-N compound turnover is dependent on rainfall and depth, and is mediated by genomically divergent microorganisms.</title>
        <authorList>
            <person name="Diamond S."/>
            <person name="Andeer P.F."/>
            <person name="Li Z."/>
            <person name="Crits-Christoph A."/>
            <person name="Burstein D."/>
            <person name="Anantharaman K."/>
            <person name="Lane K.R."/>
            <person name="Thomas B.C."/>
            <person name="Pan C."/>
            <person name="Northen T.R."/>
            <person name="Banfield J.F."/>
        </authorList>
    </citation>
    <scope>NUCLEOTIDE SEQUENCE [LARGE SCALE GENOMIC DNA]</scope>
    <source>
        <strain evidence="2">WS_6</strain>
    </source>
</reference>
<protein>
    <recommendedName>
        <fullName evidence="1">MobA-like NTP transferase domain-containing protein</fullName>
    </recommendedName>
</protein>
<dbReference type="InterPro" id="IPR029044">
    <property type="entry name" value="Nucleotide-diphossugar_trans"/>
</dbReference>
<dbReference type="EMBL" id="VBOW01000022">
    <property type="protein sequence ID" value="TMQ59362.1"/>
    <property type="molecule type" value="Genomic_DNA"/>
</dbReference>